<dbReference type="Proteomes" id="UP000740883">
    <property type="component" value="Unassembled WGS sequence"/>
</dbReference>
<organism evidence="1 2">
    <name type="scientific">Nosema granulosis</name>
    <dbReference type="NCBI Taxonomy" id="83296"/>
    <lineage>
        <taxon>Eukaryota</taxon>
        <taxon>Fungi</taxon>
        <taxon>Fungi incertae sedis</taxon>
        <taxon>Microsporidia</taxon>
        <taxon>Nosematidae</taxon>
        <taxon>Nosema</taxon>
    </lineage>
</organism>
<accession>A0A9P6GZZ3</accession>
<reference evidence="1 2" key="1">
    <citation type="journal article" date="2020" name="Genome Biol. Evol.">
        <title>Comparative genomics of strictly vertically transmitted, feminizing microsporidia endosymbionts of amphipod crustaceans.</title>
        <authorList>
            <person name="Cormier A."/>
            <person name="Chebbi M.A."/>
            <person name="Giraud I."/>
            <person name="Wattier R."/>
            <person name="Teixeira M."/>
            <person name="Gilbert C."/>
            <person name="Rigaud T."/>
            <person name="Cordaux R."/>
        </authorList>
    </citation>
    <scope>NUCLEOTIDE SEQUENCE [LARGE SCALE GENOMIC DNA]</scope>
    <source>
        <strain evidence="1 2">Ou3-Ou53</strain>
    </source>
</reference>
<dbReference type="SUPFAM" id="SSF47473">
    <property type="entry name" value="EF-hand"/>
    <property type="match status" value="1"/>
</dbReference>
<dbReference type="InterPro" id="IPR011992">
    <property type="entry name" value="EF-hand-dom_pair"/>
</dbReference>
<gene>
    <name evidence="1" type="ORF">NGRA_2388</name>
</gene>
<comment type="caution">
    <text evidence="1">The sequence shown here is derived from an EMBL/GenBank/DDBJ whole genome shotgun (WGS) entry which is preliminary data.</text>
</comment>
<dbReference type="Gene3D" id="1.10.238.10">
    <property type="entry name" value="EF-hand"/>
    <property type="match status" value="1"/>
</dbReference>
<dbReference type="EMBL" id="SBJO01000255">
    <property type="protein sequence ID" value="KAF9761839.1"/>
    <property type="molecule type" value="Genomic_DNA"/>
</dbReference>
<dbReference type="AlphaFoldDB" id="A0A9P6GZZ3"/>
<dbReference type="OrthoDB" id="26525at2759"/>
<evidence type="ECO:0000313" key="2">
    <source>
        <dbReference type="Proteomes" id="UP000740883"/>
    </source>
</evidence>
<sequence length="113" mass="13462">MEPKQFDIGHKNYLTYQEYVSFALANFRTPRDKKDIGDKILYEDATFKTNFYDHKEIFEFLSLKGDFIDFVSLKKALKKIDINFNDHEIQQLIDFYSSNGKISYNSFKKTFDS</sequence>
<keyword evidence="2" id="KW-1185">Reference proteome</keyword>
<evidence type="ECO:0000313" key="1">
    <source>
        <dbReference type="EMBL" id="KAF9761839.1"/>
    </source>
</evidence>
<name>A0A9P6GZZ3_9MICR</name>
<protein>
    <submittedName>
        <fullName evidence="1">Uncharacterized protein</fullName>
    </submittedName>
</protein>
<proteinExistence type="predicted"/>